<comment type="caution">
    <text evidence="1">The sequence shown here is derived from an EMBL/GenBank/DDBJ whole genome shotgun (WGS) entry which is preliminary data.</text>
</comment>
<evidence type="ECO:0000313" key="1">
    <source>
        <dbReference type="EMBL" id="PIN29275.1"/>
    </source>
</evidence>
<dbReference type="AlphaFoldDB" id="A0A2G9IHP3"/>
<reference evidence="1 2" key="1">
    <citation type="submission" date="2017-11" db="EMBL/GenBank/DDBJ databases">
        <title>Genome sequencing of Prevotella intermedia KCOM 2069.</title>
        <authorList>
            <person name="Kook J.-K."/>
            <person name="Park S.-N."/>
            <person name="Lim Y.K."/>
        </authorList>
    </citation>
    <scope>NUCLEOTIDE SEQUENCE [LARGE SCALE GENOMIC DNA]</scope>
    <source>
        <strain evidence="1 2">KCOM 2069</strain>
    </source>
</reference>
<gene>
    <name evidence="1" type="ORF">CUC04_07660</name>
</gene>
<organism evidence="1 2">
    <name type="scientific">Prevotella intermedia</name>
    <dbReference type="NCBI Taxonomy" id="28131"/>
    <lineage>
        <taxon>Bacteria</taxon>
        <taxon>Pseudomonadati</taxon>
        <taxon>Bacteroidota</taxon>
        <taxon>Bacteroidia</taxon>
        <taxon>Bacteroidales</taxon>
        <taxon>Prevotellaceae</taxon>
        <taxon>Prevotella</taxon>
    </lineage>
</organism>
<dbReference type="EMBL" id="PESN01000001">
    <property type="protein sequence ID" value="PIN29275.1"/>
    <property type="molecule type" value="Genomic_DNA"/>
</dbReference>
<sequence>MTKKSMERNKITFDTVRFSTSSKNIKLLDKGEELFVTKINTKTAEVESLEFNSNSNSTAWAHIPFSLYIRANQLSNRMTIEFSSKLLLEDYPQLISKDTFRQCLRNMERIGLCKFDIDAICKDCEFNKLHITKDIDMRLNDTTLNTLNHYTNNYRRYKWKRYENDSISFKKDVRSKDCREEIIIYNKEKEIAASKNKQFLAMLSNSTQITEYFRGKVRFEVKLENKRKIMRDLDIVDTSFQSVMSANPNAVLTQFNKVFTCSNNNMYSDHTLSIYNFKDYAILNILRYYNGDMRKIEQEIKDLGIYKPKSRNARNRQMKEIERIKNSVNNLSTHADAIIEDIRNQLDCYNTEKIVI</sequence>
<evidence type="ECO:0008006" key="3">
    <source>
        <dbReference type="Google" id="ProtNLM"/>
    </source>
</evidence>
<proteinExistence type="predicted"/>
<protein>
    <recommendedName>
        <fullName evidence="3">Replication initiation protein</fullName>
    </recommendedName>
</protein>
<evidence type="ECO:0000313" key="2">
    <source>
        <dbReference type="Proteomes" id="UP000230500"/>
    </source>
</evidence>
<accession>A0A2G9IHP3</accession>
<name>A0A2G9IHP3_PREIN</name>
<dbReference type="Proteomes" id="UP000230500">
    <property type="component" value="Unassembled WGS sequence"/>
</dbReference>